<comment type="caution">
    <text evidence="1">The sequence shown here is derived from an EMBL/GenBank/DDBJ whole genome shotgun (WGS) entry which is preliminary data.</text>
</comment>
<dbReference type="Proteomes" id="UP000664534">
    <property type="component" value="Unassembled WGS sequence"/>
</dbReference>
<proteinExistence type="predicted"/>
<evidence type="ECO:0000313" key="2">
    <source>
        <dbReference type="Proteomes" id="UP000664534"/>
    </source>
</evidence>
<sequence length="116" mass="13549">MVEDLDNMYGEFDPYGTADATLHDPDFGMKTDETFDTYLARYTATIAPLQLPEREKISQLNLTRTITRRLRLQMINGIKPTIFKDYVKSLRQCDLNMRPADKQLFPFQIRELPQST</sequence>
<keyword evidence="2" id="KW-1185">Reference proteome</keyword>
<gene>
    <name evidence="1" type="ORF">IMSHALPRED_005657</name>
</gene>
<dbReference type="AlphaFoldDB" id="A0A8H3FI19"/>
<protein>
    <submittedName>
        <fullName evidence="1">Uncharacterized protein</fullName>
    </submittedName>
</protein>
<accession>A0A8H3FI19</accession>
<dbReference type="OrthoDB" id="5428898at2759"/>
<reference evidence="1" key="1">
    <citation type="submission" date="2021-03" db="EMBL/GenBank/DDBJ databases">
        <authorList>
            <person name="Tagirdzhanova G."/>
        </authorList>
    </citation>
    <scope>NUCLEOTIDE SEQUENCE</scope>
</reference>
<name>A0A8H3FI19_9LECA</name>
<dbReference type="EMBL" id="CAJPDT010000030">
    <property type="protein sequence ID" value="CAF9922318.1"/>
    <property type="molecule type" value="Genomic_DNA"/>
</dbReference>
<organism evidence="1 2">
    <name type="scientific">Imshaugia aleurites</name>
    <dbReference type="NCBI Taxonomy" id="172621"/>
    <lineage>
        <taxon>Eukaryota</taxon>
        <taxon>Fungi</taxon>
        <taxon>Dikarya</taxon>
        <taxon>Ascomycota</taxon>
        <taxon>Pezizomycotina</taxon>
        <taxon>Lecanoromycetes</taxon>
        <taxon>OSLEUM clade</taxon>
        <taxon>Lecanoromycetidae</taxon>
        <taxon>Lecanorales</taxon>
        <taxon>Lecanorineae</taxon>
        <taxon>Parmeliaceae</taxon>
        <taxon>Imshaugia</taxon>
    </lineage>
</organism>
<evidence type="ECO:0000313" key="1">
    <source>
        <dbReference type="EMBL" id="CAF9922318.1"/>
    </source>
</evidence>